<evidence type="ECO:0000313" key="2">
    <source>
        <dbReference type="EMBL" id="AEV28788.1"/>
    </source>
</evidence>
<protein>
    <submittedName>
        <fullName evidence="2">Putative integral membrane protein</fullName>
    </submittedName>
</protein>
<sequence length="206" mass="23584">MQSNGMFDQENPFWRFMTKFFNVAYAGFLWFATSIPLVTMGASTVALYQYTLQLVKGEEGYVGKTFFAAFRKNFKKATILWACMVALSAFLLFDIWITRKMGSLLGNVIFFALLSLSFIALVMMVHIFPLLVQYNLTVMETIKRSFILGLGNLHYSVTLLVIFALQAVLLYYVPITIFVSTGFSAMLSSFFLSFLYEKYVHLLKNE</sequence>
<evidence type="ECO:0000256" key="1">
    <source>
        <dbReference type="SAM" id="Phobius"/>
    </source>
</evidence>
<reference evidence="2 3" key="1">
    <citation type="submission" date="2011-11" db="EMBL/GenBank/DDBJ databases">
        <title>Complete sequence of Spirochaeta sp. grapes.</title>
        <authorList>
            <consortium name="US DOE Joint Genome Institute"/>
            <person name="Lucas S."/>
            <person name="Han J."/>
            <person name="Lapidus A."/>
            <person name="Cheng J.-F."/>
            <person name="Goodwin L."/>
            <person name="Pitluck S."/>
            <person name="Peters L."/>
            <person name="Ovchinnikova G."/>
            <person name="Munk A.C."/>
            <person name="Detter J.C."/>
            <person name="Han C."/>
            <person name="Tapia R."/>
            <person name="Land M."/>
            <person name="Hauser L."/>
            <person name="Kyrpides N."/>
            <person name="Ivanova N."/>
            <person name="Pagani I."/>
            <person name="Ritalahtilisa K."/>
            <person name="Loeffler F."/>
            <person name="Woyke T."/>
        </authorList>
    </citation>
    <scope>NUCLEOTIDE SEQUENCE [LARGE SCALE GENOMIC DNA]</scope>
    <source>
        <strain evidence="3">ATCC BAA-1885 / DSM 22778 / Grapes</strain>
    </source>
</reference>
<keyword evidence="3" id="KW-1185">Reference proteome</keyword>
<dbReference type="RefSeq" id="WP_014269637.1">
    <property type="nucleotide sequence ID" value="NC_016633.1"/>
</dbReference>
<dbReference type="HOGENOM" id="CLU_081578_1_0_12"/>
<feature type="transmembrane region" description="Helical" evidence="1">
    <location>
        <begin position="109"/>
        <end position="134"/>
    </location>
</feature>
<evidence type="ECO:0000313" key="3">
    <source>
        <dbReference type="Proteomes" id="UP000005632"/>
    </source>
</evidence>
<dbReference type="STRING" id="158190.SpiGrapes_0963"/>
<dbReference type="AlphaFoldDB" id="G8QRD5"/>
<dbReference type="KEGG" id="sgp:SpiGrapes_0963"/>
<dbReference type="InterPro" id="IPR006938">
    <property type="entry name" value="DUF624"/>
</dbReference>
<dbReference type="OrthoDB" id="9814991at2"/>
<dbReference type="Pfam" id="PF04854">
    <property type="entry name" value="DUF624"/>
    <property type="match status" value="1"/>
</dbReference>
<organism evidence="2 3">
    <name type="scientific">Sphaerochaeta pleomorpha (strain ATCC BAA-1885 / DSM 22778 / Grapes)</name>
    <dbReference type="NCBI Taxonomy" id="158190"/>
    <lineage>
        <taxon>Bacteria</taxon>
        <taxon>Pseudomonadati</taxon>
        <taxon>Spirochaetota</taxon>
        <taxon>Spirochaetia</taxon>
        <taxon>Spirochaetales</taxon>
        <taxon>Sphaerochaetaceae</taxon>
        <taxon>Sphaerochaeta</taxon>
    </lineage>
</organism>
<proteinExistence type="predicted"/>
<keyword evidence="1" id="KW-0472">Membrane</keyword>
<name>G8QRD5_SPHPG</name>
<keyword evidence="1" id="KW-0812">Transmembrane</keyword>
<feature type="transmembrane region" description="Helical" evidence="1">
    <location>
        <begin position="79"/>
        <end position="97"/>
    </location>
</feature>
<feature type="transmembrane region" description="Helical" evidence="1">
    <location>
        <begin position="20"/>
        <end position="48"/>
    </location>
</feature>
<accession>G8QRD5</accession>
<gene>
    <name evidence="2" type="ordered locus">SpiGrapes_0963</name>
</gene>
<feature type="transmembrane region" description="Helical" evidence="1">
    <location>
        <begin position="146"/>
        <end position="165"/>
    </location>
</feature>
<feature type="transmembrane region" description="Helical" evidence="1">
    <location>
        <begin position="171"/>
        <end position="196"/>
    </location>
</feature>
<dbReference type="Proteomes" id="UP000005632">
    <property type="component" value="Chromosome"/>
</dbReference>
<dbReference type="EMBL" id="CP003155">
    <property type="protein sequence ID" value="AEV28788.1"/>
    <property type="molecule type" value="Genomic_DNA"/>
</dbReference>
<dbReference type="eggNOG" id="COG5578">
    <property type="taxonomic scope" value="Bacteria"/>
</dbReference>
<keyword evidence="1" id="KW-1133">Transmembrane helix</keyword>